<dbReference type="PANTHER" id="PTHR32332">
    <property type="entry name" value="2-NITROPROPANE DIOXYGENASE"/>
    <property type="match status" value="1"/>
</dbReference>
<keyword evidence="1" id="KW-0285">Flavoprotein</keyword>
<dbReference type="AlphaFoldDB" id="A0A6A5XN82"/>
<dbReference type="Pfam" id="PF03060">
    <property type="entry name" value="NMO"/>
    <property type="match status" value="1"/>
</dbReference>
<dbReference type="PANTHER" id="PTHR32332:SF31">
    <property type="entry name" value="2-NITROPROPANE DIOXYGENASE FAMILY, PUTATIVE (AFU_ORTHOLOGUE AFUA_2G09850)-RELATED"/>
    <property type="match status" value="1"/>
</dbReference>
<dbReference type="SUPFAM" id="SSF51412">
    <property type="entry name" value="Inosine monophosphate dehydrogenase (IMPDH)"/>
    <property type="match status" value="1"/>
</dbReference>
<keyword evidence="2" id="KW-0288">FMN</keyword>
<evidence type="ECO:0000313" key="5">
    <source>
        <dbReference type="Proteomes" id="UP000799778"/>
    </source>
</evidence>
<name>A0A6A5XN82_9PLEO</name>
<gene>
    <name evidence="4" type="ORF">BU24DRAFT_392515</name>
</gene>
<dbReference type="OrthoDB" id="10265891at2759"/>
<dbReference type="GO" id="GO:0018580">
    <property type="term" value="F:nitronate monooxygenase activity"/>
    <property type="evidence" value="ECO:0007669"/>
    <property type="project" value="InterPro"/>
</dbReference>
<dbReference type="InterPro" id="IPR004136">
    <property type="entry name" value="NMO"/>
</dbReference>
<evidence type="ECO:0000256" key="2">
    <source>
        <dbReference type="ARBA" id="ARBA00022643"/>
    </source>
</evidence>
<reference evidence="4" key="1">
    <citation type="journal article" date="2020" name="Stud. Mycol.">
        <title>101 Dothideomycetes genomes: a test case for predicting lifestyles and emergence of pathogens.</title>
        <authorList>
            <person name="Haridas S."/>
            <person name="Albert R."/>
            <person name="Binder M."/>
            <person name="Bloem J."/>
            <person name="Labutti K."/>
            <person name="Salamov A."/>
            <person name="Andreopoulos B."/>
            <person name="Baker S."/>
            <person name="Barry K."/>
            <person name="Bills G."/>
            <person name="Bluhm B."/>
            <person name="Cannon C."/>
            <person name="Castanera R."/>
            <person name="Culley D."/>
            <person name="Daum C."/>
            <person name="Ezra D."/>
            <person name="Gonzalez J."/>
            <person name="Henrissat B."/>
            <person name="Kuo A."/>
            <person name="Liang C."/>
            <person name="Lipzen A."/>
            <person name="Lutzoni F."/>
            <person name="Magnuson J."/>
            <person name="Mondo S."/>
            <person name="Nolan M."/>
            <person name="Ohm R."/>
            <person name="Pangilinan J."/>
            <person name="Park H.-J."/>
            <person name="Ramirez L."/>
            <person name="Alfaro M."/>
            <person name="Sun H."/>
            <person name="Tritt A."/>
            <person name="Yoshinaga Y."/>
            <person name="Zwiers L.-H."/>
            <person name="Turgeon B."/>
            <person name="Goodwin S."/>
            <person name="Spatafora J."/>
            <person name="Crous P."/>
            <person name="Grigoriev I."/>
        </authorList>
    </citation>
    <scope>NUCLEOTIDE SEQUENCE</scope>
    <source>
        <strain evidence="4">CBS 175.79</strain>
    </source>
</reference>
<dbReference type="Gene3D" id="3.20.20.70">
    <property type="entry name" value="Aldolase class I"/>
    <property type="match status" value="1"/>
</dbReference>
<sequence length="358" mass="37966">MSSPQQIRTKLTDLLKIQHPVMLAGMNVAAGPKLAAAVTNAGGIGVIGGVGYTPDMLREQIAELKGYLNDKNAPFGVDLLLPQVGGSARKTNYDYTKGKLGELIDIVIDSGARLFVSAVGVPPKAVVDKLHKAGILYMNMIGHPKHVKKCLEIGADIICAQGGEGGGHTGDVPTSILIPTVVKLVEGHKSPLTGENVQVVAAGGIFNGQSVAAALAFGASGVWVGTRFILAEEAGAPKAHQEAVRTAGFDDNIRTIIFTGRPLRVRKNPYIVNWEENRANEIKELTAKGILPVEHDIEKLGDDLDDETMDNARPFLMGKAAAVVNETKSARAIVDELVGDAVKWIQTTNSFIVSKSKL</sequence>
<accession>A0A6A5XN82</accession>
<keyword evidence="5" id="KW-1185">Reference proteome</keyword>
<dbReference type="GeneID" id="54282557"/>
<dbReference type="RefSeq" id="XP_033382722.1">
    <property type="nucleotide sequence ID" value="XM_033525160.1"/>
</dbReference>
<evidence type="ECO:0000256" key="3">
    <source>
        <dbReference type="ARBA" id="ARBA00023002"/>
    </source>
</evidence>
<dbReference type="CDD" id="cd04730">
    <property type="entry name" value="NPD_like"/>
    <property type="match status" value="1"/>
</dbReference>
<dbReference type="Proteomes" id="UP000799778">
    <property type="component" value="Unassembled WGS sequence"/>
</dbReference>
<proteinExistence type="predicted"/>
<dbReference type="InterPro" id="IPR013785">
    <property type="entry name" value="Aldolase_TIM"/>
</dbReference>
<evidence type="ECO:0000256" key="1">
    <source>
        <dbReference type="ARBA" id="ARBA00022630"/>
    </source>
</evidence>
<protein>
    <submittedName>
        <fullName evidence="4">Oxidoreductase-like protein</fullName>
    </submittedName>
</protein>
<evidence type="ECO:0000313" key="4">
    <source>
        <dbReference type="EMBL" id="KAF2014383.1"/>
    </source>
</evidence>
<keyword evidence="3" id="KW-0560">Oxidoreductase</keyword>
<organism evidence="4 5">
    <name type="scientific">Aaosphaeria arxii CBS 175.79</name>
    <dbReference type="NCBI Taxonomy" id="1450172"/>
    <lineage>
        <taxon>Eukaryota</taxon>
        <taxon>Fungi</taxon>
        <taxon>Dikarya</taxon>
        <taxon>Ascomycota</taxon>
        <taxon>Pezizomycotina</taxon>
        <taxon>Dothideomycetes</taxon>
        <taxon>Pleosporomycetidae</taxon>
        <taxon>Pleosporales</taxon>
        <taxon>Pleosporales incertae sedis</taxon>
        <taxon>Aaosphaeria</taxon>
    </lineage>
</organism>
<dbReference type="EMBL" id="ML978070">
    <property type="protein sequence ID" value="KAF2014383.1"/>
    <property type="molecule type" value="Genomic_DNA"/>
</dbReference>